<proteinExistence type="predicted"/>
<dbReference type="AlphaFoldDB" id="A0AAV9QVR7"/>
<keyword evidence="2" id="KW-1185">Reference proteome</keyword>
<protein>
    <submittedName>
        <fullName evidence="1">Uncharacterized protein</fullName>
    </submittedName>
</protein>
<comment type="caution">
    <text evidence="1">The sequence shown here is derived from an EMBL/GenBank/DDBJ whole genome shotgun (WGS) entry which is preliminary data.</text>
</comment>
<evidence type="ECO:0000313" key="1">
    <source>
        <dbReference type="EMBL" id="KAK5601586.1"/>
    </source>
</evidence>
<accession>A0AAV9QVR7</accession>
<dbReference type="EMBL" id="JAHHUM010002664">
    <property type="protein sequence ID" value="KAK5601586.1"/>
    <property type="molecule type" value="Genomic_DNA"/>
</dbReference>
<gene>
    <name evidence="1" type="ORF">CRENBAI_023771</name>
</gene>
<reference evidence="1 2" key="1">
    <citation type="submission" date="2021-06" db="EMBL/GenBank/DDBJ databases">
        <authorList>
            <person name="Palmer J.M."/>
        </authorList>
    </citation>
    <scope>NUCLEOTIDE SEQUENCE [LARGE SCALE GENOMIC DNA]</scope>
    <source>
        <strain evidence="1 2">MEX-2019</strain>
        <tissue evidence="1">Muscle</tissue>
    </source>
</reference>
<sequence>MSRNISHEVFTRVFWNLSGRIFALFMRDSPSGCHLQSERSDAACNSLLLPELRHQRAEEQYVSEPRTLRLNTEGTLRENPGCLHPALAGLKLREEDSSSFRIRDVEHDFYWS</sequence>
<name>A0AAV9QVR7_9TELE</name>
<evidence type="ECO:0000313" key="2">
    <source>
        <dbReference type="Proteomes" id="UP001311232"/>
    </source>
</evidence>
<dbReference type="Proteomes" id="UP001311232">
    <property type="component" value="Unassembled WGS sequence"/>
</dbReference>
<organism evidence="1 2">
    <name type="scientific">Crenichthys baileyi</name>
    <name type="common">White River springfish</name>
    <dbReference type="NCBI Taxonomy" id="28760"/>
    <lineage>
        <taxon>Eukaryota</taxon>
        <taxon>Metazoa</taxon>
        <taxon>Chordata</taxon>
        <taxon>Craniata</taxon>
        <taxon>Vertebrata</taxon>
        <taxon>Euteleostomi</taxon>
        <taxon>Actinopterygii</taxon>
        <taxon>Neopterygii</taxon>
        <taxon>Teleostei</taxon>
        <taxon>Neoteleostei</taxon>
        <taxon>Acanthomorphata</taxon>
        <taxon>Ovalentaria</taxon>
        <taxon>Atherinomorphae</taxon>
        <taxon>Cyprinodontiformes</taxon>
        <taxon>Goodeidae</taxon>
        <taxon>Crenichthys</taxon>
    </lineage>
</organism>